<keyword evidence="3" id="KW-0597">Phosphoprotein</keyword>
<dbReference type="Pfam" id="PF00169">
    <property type="entry name" value="PH"/>
    <property type="match status" value="1"/>
</dbReference>
<dbReference type="PANTHER" id="PTHR10614:SF13">
    <property type="entry name" value="INSULIN RECEPTOR SUBSTRATE 1"/>
    <property type="match status" value="1"/>
</dbReference>
<evidence type="ECO:0000256" key="2">
    <source>
        <dbReference type="ARBA" id="ARBA00015710"/>
    </source>
</evidence>
<keyword evidence="6" id="KW-0221">Differentiation</keyword>
<evidence type="ECO:0000313" key="13">
    <source>
        <dbReference type="EMBL" id="CAG9129473.1"/>
    </source>
</evidence>
<dbReference type="GO" id="GO:0005158">
    <property type="term" value="F:insulin receptor binding"/>
    <property type="evidence" value="ECO:0007669"/>
    <property type="project" value="InterPro"/>
</dbReference>
<dbReference type="CDD" id="cd01204">
    <property type="entry name" value="PTB_IRS"/>
    <property type="match status" value="1"/>
</dbReference>
<dbReference type="GO" id="GO:0048477">
    <property type="term" value="P:oogenesis"/>
    <property type="evidence" value="ECO:0007669"/>
    <property type="project" value="UniProtKB-KW"/>
</dbReference>
<dbReference type="InterPro" id="IPR011993">
    <property type="entry name" value="PH-like_dom_sf"/>
</dbReference>
<evidence type="ECO:0000313" key="14">
    <source>
        <dbReference type="Proteomes" id="UP000653454"/>
    </source>
</evidence>
<dbReference type="SMART" id="SM01244">
    <property type="entry name" value="IRS"/>
    <property type="match status" value="1"/>
</dbReference>
<dbReference type="Pfam" id="PF02174">
    <property type="entry name" value="IRS"/>
    <property type="match status" value="1"/>
</dbReference>
<keyword evidence="5" id="KW-0677">Repeat</keyword>
<keyword evidence="4" id="KW-0341">Growth regulation</keyword>
<feature type="region of interest" description="Disordered" evidence="10">
    <location>
        <begin position="567"/>
        <end position="590"/>
    </location>
</feature>
<dbReference type="PRINTS" id="PR00628">
    <property type="entry name" value="INSULINRSI"/>
</dbReference>
<evidence type="ECO:0000256" key="3">
    <source>
        <dbReference type="ARBA" id="ARBA00022553"/>
    </source>
</evidence>
<dbReference type="InterPro" id="IPR002404">
    <property type="entry name" value="IRS_PTB"/>
</dbReference>
<feature type="compositionally biased region" description="Polar residues" evidence="10">
    <location>
        <begin position="571"/>
        <end position="584"/>
    </location>
</feature>
<dbReference type="SMART" id="SM00233">
    <property type="entry name" value="PH"/>
    <property type="match status" value="1"/>
</dbReference>
<accession>A0A8S4FLX6</accession>
<evidence type="ECO:0000256" key="7">
    <source>
        <dbReference type="ARBA" id="ARBA00022943"/>
    </source>
</evidence>
<evidence type="ECO:0000256" key="1">
    <source>
        <dbReference type="ARBA" id="ARBA00011440"/>
    </source>
</evidence>
<evidence type="ECO:0000259" key="12">
    <source>
        <dbReference type="PROSITE" id="PS51064"/>
    </source>
</evidence>
<comment type="caution">
    <text evidence="13">The sequence shown here is derived from an EMBL/GenBank/DDBJ whole genome shotgun (WGS) entry which is preliminary data.</text>
</comment>
<keyword evidence="14" id="KW-1185">Reference proteome</keyword>
<dbReference type="PROSITE" id="PS50003">
    <property type="entry name" value="PH_DOMAIN"/>
    <property type="match status" value="1"/>
</dbReference>
<evidence type="ECO:0000256" key="6">
    <source>
        <dbReference type="ARBA" id="ARBA00022782"/>
    </source>
</evidence>
<dbReference type="InterPro" id="IPR001849">
    <property type="entry name" value="PH_domain"/>
</dbReference>
<protein>
    <recommendedName>
        <fullName evidence="2">Insulin receptor substrate 1</fullName>
    </recommendedName>
    <alternativeName>
        <fullName evidence="8">Protein chico</fullName>
    </alternativeName>
</protein>
<dbReference type="PANTHER" id="PTHR10614">
    <property type="entry name" value="INSULIN RECEPTOR SUBSTRATE"/>
    <property type="match status" value="1"/>
</dbReference>
<sequence>MAGAGAVVRHGYLRKLKTMKRKYFVLREEGADCSARLEYYESEKKFRAGAAPRRVVPLRSCFNVARRLDLKQRHVIALYTKEEQFCVVAEGEDDLRAWLADLLRQHAAGDAPPELLHPTQHVWQVNVQKKGLGASKNIIGLYNLCLTDKTLTLVKIRPNNNTTGEQLMTDGVEFSLRNIRRCGDSECFFYMEVGRQTATGAGELWMHTDDANIALSMHHTIYNAMCNCKDEKELQPAMRNRSSSASEDPRTGSLPPRRSTYSDGRGRAGLGTEKSLCVGSCIKQCVCSTTYSIDESAASIAPLATNNADSNNLLTEARAHQRTASLPTGYPAFTAEPLKIVHERTRSAPLTGDEVDRATIEKAARHSSCKTVNGYGSDFLLKKSCQWARRASTGARLSKLSPAHSKNAPTIRNRCDSMPSRTCPPIDAERTPSRLPSTNEVGDIGHDEADAAEWPRAPRIPEEPDYCDVTPRTNMYNRKMSLSAQSKAEEDGYLTMSVSEPGGTPCSDTVCSGTPSTDPRFSEYNLEPATAHFSSSASRSARAYSVGSRPAPPPAPERLRAYSVGARTRAVRSTPSKQHNSNSAPLLPRGSTDDLMELDFSNNSPKSVVIMATTPPANSYLMRKPVKPKLGSTDDLMELDFSNNSPKSVVIMATTPPANSYLMRKPVKPKLDEYVDMSPRASGYVEMKPSHPLPLPASPPRAPPAPAPVATTPDGYVEMNYGKKHDDRTPSRPISIAPRDRSSIPTGLVTPDNNRYKRSLNKEPVTPLSSQTIFPFNLDSPASPMRPDDNRHHDLDHSELFDDEIHHHPLTTVREISEECGRKSPDIGSPPHYVTLPRTVSQPIAAPPKITTNGDELSCNPTATKIWAGDPTGKPRFAGDDRKSSSPAPNENATLNYAALDLEQKNPTAPSAPRAYTQIDFARSEKLHAGDAN</sequence>
<reference evidence="13" key="1">
    <citation type="submission" date="2020-11" db="EMBL/GenBank/DDBJ databases">
        <authorList>
            <person name="Whiteford S."/>
        </authorList>
    </citation>
    <scope>NUCLEOTIDE SEQUENCE</scope>
</reference>
<dbReference type="PROSITE" id="PS51064">
    <property type="entry name" value="IRS_PTB"/>
    <property type="match status" value="1"/>
</dbReference>
<dbReference type="InterPro" id="IPR039011">
    <property type="entry name" value="IRS"/>
</dbReference>
<feature type="region of interest" description="Disordered" evidence="10">
    <location>
        <begin position="398"/>
        <end position="420"/>
    </location>
</feature>
<dbReference type="SMART" id="SM00310">
    <property type="entry name" value="PTBI"/>
    <property type="match status" value="1"/>
</dbReference>
<evidence type="ECO:0000259" key="11">
    <source>
        <dbReference type="PROSITE" id="PS50003"/>
    </source>
</evidence>
<dbReference type="AlphaFoldDB" id="A0A8S4FLX6"/>
<feature type="domain" description="IRS-type PTB" evidence="12">
    <location>
        <begin position="119"/>
        <end position="232"/>
    </location>
</feature>
<feature type="region of interest" description="Disordered" evidence="10">
    <location>
        <begin position="688"/>
        <end position="708"/>
    </location>
</feature>
<feature type="domain" description="PH" evidence="11">
    <location>
        <begin position="6"/>
        <end position="107"/>
    </location>
</feature>
<feature type="region of interest" description="Disordered" evidence="10">
    <location>
        <begin position="865"/>
        <end position="892"/>
    </location>
</feature>
<comment type="function">
    <text evidence="9">Activates phosphatidylinositol 3-kinase when bound to the regulatory p85 subunit. May mediate the control of various cellular processes by insulin-like peptides. When phosphorylated by the insulin receptor binds specifically to various cellular proteins containing SH2 domains. Involved in control of cell proliferation, cell size, and body and organ growth throughout development. Also has a role in a signaling pathway controlling the physiological response required to endure periods of low nutrient conditions. Insulin/insulin-like growth factor (IGF) signaling pathway has a role in regulating aging and is necessary in the ovary for vitellogenic maturation.</text>
</comment>
<evidence type="ECO:0000256" key="8">
    <source>
        <dbReference type="ARBA" id="ARBA00033282"/>
    </source>
</evidence>
<evidence type="ECO:0000256" key="5">
    <source>
        <dbReference type="ARBA" id="ARBA00022737"/>
    </source>
</evidence>
<feature type="compositionally biased region" description="Basic and acidic residues" evidence="10">
    <location>
        <begin position="721"/>
        <end position="730"/>
    </location>
</feature>
<dbReference type="CDD" id="cd01257">
    <property type="entry name" value="PH_IRS"/>
    <property type="match status" value="1"/>
</dbReference>
<organism evidence="13 14">
    <name type="scientific">Plutella xylostella</name>
    <name type="common">Diamondback moth</name>
    <name type="synonym">Plutella maculipennis</name>
    <dbReference type="NCBI Taxonomy" id="51655"/>
    <lineage>
        <taxon>Eukaryota</taxon>
        <taxon>Metazoa</taxon>
        <taxon>Ecdysozoa</taxon>
        <taxon>Arthropoda</taxon>
        <taxon>Hexapoda</taxon>
        <taxon>Insecta</taxon>
        <taxon>Pterygota</taxon>
        <taxon>Neoptera</taxon>
        <taxon>Endopterygota</taxon>
        <taxon>Lepidoptera</taxon>
        <taxon>Glossata</taxon>
        <taxon>Ditrysia</taxon>
        <taxon>Yponomeutoidea</taxon>
        <taxon>Plutellidae</taxon>
        <taxon>Plutella</taxon>
    </lineage>
</organism>
<gene>
    <name evidence="13" type="ORF">PLXY2_LOCUS9533</name>
</gene>
<comment type="subunit">
    <text evidence="1">Bindings to phosphatidylinositol 3-kinase and SHP2.</text>
</comment>
<dbReference type="SUPFAM" id="SSF50729">
    <property type="entry name" value="PH domain-like"/>
    <property type="match status" value="2"/>
</dbReference>
<feature type="region of interest" description="Disordered" evidence="10">
    <location>
        <begin position="721"/>
        <end position="767"/>
    </location>
</feature>
<feature type="region of interest" description="Disordered" evidence="10">
    <location>
        <begin position="425"/>
        <end position="444"/>
    </location>
</feature>
<proteinExistence type="predicted"/>
<dbReference type="GO" id="GO:0043548">
    <property type="term" value="F:phosphatidylinositol 3-kinase binding"/>
    <property type="evidence" value="ECO:0007669"/>
    <property type="project" value="TreeGrafter"/>
</dbReference>
<evidence type="ECO:0000256" key="10">
    <source>
        <dbReference type="SAM" id="MobiDB-lite"/>
    </source>
</evidence>
<dbReference type="GO" id="GO:0005829">
    <property type="term" value="C:cytosol"/>
    <property type="evidence" value="ECO:0007669"/>
    <property type="project" value="TreeGrafter"/>
</dbReference>
<dbReference type="GO" id="GO:0008286">
    <property type="term" value="P:insulin receptor signaling pathway"/>
    <property type="evidence" value="ECO:0007669"/>
    <property type="project" value="InterPro"/>
</dbReference>
<evidence type="ECO:0000256" key="9">
    <source>
        <dbReference type="ARBA" id="ARBA00046145"/>
    </source>
</evidence>
<dbReference type="GO" id="GO:0005886">
    <property type="term" value="C:plasma membrane"/>
    <property type="evidence" value="ECO:0007669"/>
    <property type="project" value="TreeGrafter"/>
</dbReference>
<evidence type="ECO:0000256" key="4">
    <source>
        <dbReference type="ARBA" id="ARBA00022604"/>
    </source>
</evidence>
<dbReference type="Proteomes" id="UP000653454">
    <property type="component" value="Unassembled WGS sequence"/>
</dbReference>
<feature type="compositionally biased region" description="Pro residues" evidence="10">
    <location>
        <begin position="691"/>
        <end position="707"/>
    </location>
</feature>
<name>A0A8S4FLX6_PLUXY</name>
<keyword evidence="7" id="KW-0896">Oogenesis</keyword>
<dbReference type="Gene3D" id="2.30.29.30">
    <property type="entry name" value="Pleckstrin-homology domain (PH domain)/Phosphotyrosine-binding domain (PTB)"/>
    <property type="match status" value="2"/>
</dbReference>
<dbReference type="EMBL" id="CAJHNJ030000038">
    <property type="protein sequence ID" value="CAG9129473.1"/>
    <property type="molecule type" value="Genomic_DNA"/>
</dbReference>
<feature type="region of interest" description="Disordered" evidence="10">
    <location>
        <begin position="236"/>
        <end position="267"/>
    </location>
</feature>